<dbReference type="InterPro" id="IPR015915">
    <property type="entry name" value="Kelch-typ_b-propeller"/>
</dbReference>
<dbReference type="KEGG" id="tet:TTHERM_01108510"/>
<dbReference type="InParanoid" id="Q22BA4"/>
<feature type="coiled-coil region" evidence="3">
    <location>
        <begin position="449"/>
        <end position="476"/>
    </location>
</feature>
<dbReference type="RefSeq" id="XP_001030212.1">
    <property type="nucleotide sequence ID" value="XM_001030212.1"/>
</dbReference>
<dbReference type="OMA" id="GYWSKPV"/>
<keyword evidence="2" id="KW-0677">Repeat</keyword>
<dbReference type="EMBL" id="GG662465">
    <property type="protein sequence ID" value="EAR82549.1"/>
    <property type="molecule type" value="Genomic_DNA"/>
</dbReference>
<dbReference type="eggNOG" id="KOG0379">
    <property type="taxonomic scope" value="Eukaryota"/>
</dbReference>
<accession>Q22BA4</accession>
<dbReference type="PANTHER" id="PTHR46093">
    <property type="entry name" value="ACYL-COA-BINDING DOMAIN-CONTAINING PROTEIN 5"/>
    <property type="match status" value="1"/>
</dbReference>
<dbReference type="Gene3D" id="2.120.10.80">
    <property type="entry name" value="Kelch-type beta propeller"/>
    <property type="match status" value="2"/>
</dbReference>
<dbReference type="OrthoDB" id="287390at2759"/>
<evidence type="ECO:0000313" key="5">
    <source>
        <dbReference type="Proteomes" id="UP000009168"/>
    </source>
</evidence>
<dbReference type="STRING" id="312017.Q22BA4"/>
<evidence type="ECO:0000256" key="2">
    <source>
        <dbReference type="ARBA" id="ARBA00022737"/>
    </source>
</evidence>
<gene>
    <name evidence="4" type="ORF">TTHERM_01108510</name>
</gene>
<evidence type="ECO:0000313" key="4">
    <source>
        <dbReference type="EMBL" id="EAR82549.1"/>
    </source>
</evidence>
<protein>
    <submittedName>
        <fullName evidence="4">Kelch motif protein</fullName>
    </submittedName>
</protein>
<dbReference type="Pfam" id="PF24681">
    <property type="entry name" value="Kelch_KLHDC2_KLHL20_DRC7"/>
    <property type="match status" value="2"/>
</dbReference>
<dbReference type="SUPFAM" id="SSF117281">
    <property type="entry name" value="Kelch motif"/>
    <property type="match status" value="1"/>
</dbReference>
<keyword evidence="1" id="KW-0880">Kelch repeat</keyword>
<organism evidence="4 5">
    <name type="scientific">Tetrahymena thermophila (strain SB210)</name>
    <dbReference type="NCBI Taxonomy" id="312017"/>
    <lineage>
        <taxon>Eukaryota</taxon>
        <taxon>Sar</taxon>
        <taxon>Alveolata</taxon>
        <taxon>Ciliophora</taxon>
        <taxon>Intramacronucleata</taxon>
        <taxon>Oligohymenophorea</taxon>
        <taxon>Hymenostomatida</taxon>
        <taxon>Tetrahymenina</taxon>
        <taxon>Tetrahymenidae</taxon>
        <taxon>Tetrahymena</taxon>
    </lineage>
</organism>
<dbReference type="Proteomes" id="UP000009168">
    <property type="component" value="Unassembled WGS sequence"/>
</dbReference>
<keyword evidence="5" id="KW-1185">Reference proteome</keyword>
<dbReference type="AlphaFoldDB" id="Q22BA4"/>
<dbReference type="HOGENOM" id="CLU_500097_0_0_1"/>
<evidence type="ECO:0000256" key="3">
    <source>
        <dbReference type="SAM" id="Coils"/>
    </source>
</evidence>
<keyword evidence="3" id="KW-0175">Coiled coil</keyword>
<sequence length="653" mass="76284">MKNLFYKKVQYSKTNEVPRIEEGVSLDYLIDRNKYIYFGGVKPKEVTKDTKLFQNDKDKNEVKTANTINLGQGKNAPTINTTNSIQFKIAELDNPFTLNPALQNNTIHYFDPINQDWTEYECTGKIPSKRIYHQSWYQSPYLFIYGGLSPEKKILNDMYVLNCDTRVWNSFFWYNGPNPPKIYSQLVNMGDRKFVIGGASMPENLLTNEVWSFSLDNMEWDSGFDDYKPIKWEKIDFQDHHLFPPTKAHSAIKISQNQIFIFGGFNQKKQCTDTSIIMDIEKRRIFHFETRGQKPCPRAFHKMLPVKENIICLFGGISCPEDAIKSLTATYLNDFYLLNLNEGYWSRPNCGGYVPTPRYSFAMASNQSEQQGEIIILGGRTLESIGDKQVYILCELESNSEEAYGIIDHEAKLQYDEFREANKKDKNKEKELKNVSMVTLEFSQAEKYIVEQKRKIGELETVYKKLKDSNKQTLENHKIYSDKILQLGQELEDQSIKLTKEIQSKTSRNQQSAQLLTKVKMILAQERKKRKLLELKSHALQDTFKKAESFVVTLDTIYTRGQKDNLFQGLVGNDVLEKIEKQREEHKNQMQDFKQDFEIGISREERIKKNMKQKKESIKQFYNVSQEWKKLLTSDEKLLFPQKIPTNQNIPKQ</sequence>
<dbReference type="GeneID" id="7828400"/>
<reference evidence="5" key="1">
    <citation type="journal article" date="2006" name="PLoS Biol.">
        <title>Macronuclear genome sequence of the ciliate Tetrahymena thermophila, a model eukaryote.</title>
        <authorList>
            <person name="Eisen J.A."/>
            <person name="Coyne R.S."/>
            <person name="Wu M."/>
            <person name="Wu D."/>
            <person name="Thiagarajan M."/>
            <person name="Wortman J.R."/>
            <person name="Badger J.H."/>
            <person name="Ren Q."/>
            <person name="Amedeo P."/>
            <person name="Jones K.M."/>
            <person name="Tallon L.J."/>
            <person name="Delcher A.L."/>
            <person name="Salzberg S.L."/>
            <person name="Silva J.C."/>
            <person name="Haas B.J."/>
            <person name="Majoros W.H."/>
            <person name="Farzad M."/>
            <person name="Carlton J.M."/>
            <person name="Smith R.K. Jr."/>
            <person name="Garg J."/>
            <person name="Pearlman R.E."/>
            <person name="Karrer K.M."/>
            <person name="Sun L."/>
            <person name="Manning G."/>
            <person name="Elde N.C."/>
            <person name="Turkewitz A.P."/>
            <person name="Asai D.J."/>
            <person name="Wilkes D.E."/>
            <person name="Wang Y."/>
            <person name="Cai H."/>
            <person name="Collins K."/>
            <person name="Stewart B.A."/>
            <person name="Lee S.R."/>
            <person name="Wilamowska K."/>
            <person name="Weinberg Z."/>
            <person name="Ruzzo W.L."/>
            <person name="Wloga D."/>
            <person name="Gaertig J."/>
            <person name="Frankel J."/>
            <person name="Tsao C.-C."/>
            <person name="Gorovsky M.A."/>
            <person name="Keeling P.J."/>
            <person name="Waller R.F."/>
            <person name="Patron N.J."/>
            <person name="Cherry J.M."/>
            <person name="Stover N.A."/>
            <person name="Krieger C.J."/>
            <person name="del Toro C."/>
            <person name="Ryder H.F."/>
            <person name="Williamson S.C."/>
            <person name="Barbeau R.A."/>
            <person name="Hamilton E.P."/>
            <person name="Orias E."/>
        </authorList>
    </citation>
    <scope>NUCLEOTIDE SEQUENCE [LARGE SCALE GENOMIC DNA]</scope>
    <source>
        <strain evidence="5">SB210</strain>
    </source>
</reference>
<evidence type="ECO:0000256" key="1">
    <source>
        <dbReference type="ARBA" id="ARBA00022441"/>
    </source>
</evidence>
<proteinExistence type="predicted"/>
<name>Q22BA4_TETTS</name>
<dbReference type="PANTHER" id="PTHR46093:SF18">
    <property type="entry name" value="FIBRONECTIN TYPE-III DOMAIN-CONTAINING PROTEIN"/>
    <property type="match status" value="1"/>
</dbReference>